<organism evidence="8 9">
    <name type="scientific">Parapedobacter koreensis</name>
    <dbReference type="NCBI Taxonomy" id="332977"/>
    <lineage>
        <taxon>Bacteria</taxon>
        <taxon>Pseudomonadati</taxon>
        <taxon>Bacteroidota</taxon>
        <taxon>Sphingobacteriia</taxon>
        <taxon>Sphingobacteriales</taxon>
        <taxon>Sphingobacteriaceae</taxon>
        <taxon>Parapedobacter</taxon>
    </lineage>
</organism>
<dbReference type="PROSITE" id="PS01071">
    <property type="entry name" value="GRPE"/>
    <property type="match status" value="1"/>
</dbReference>
<evidence type="ECO:0000256" key="2">
    <source>
        <dbReference type="ARBA" id="ARBA00023186"/>
    </source>
</evidence>
<dbReference type="Gene3D" id="2.30.22.10">
    <property type="entry name" value="Head domain of nucleotide exchange factor GrpE"/>
    <property type="match status" value="1"/>
</dbReference>
<dbReference type="SUPFAM" id="SSF51064">
    <property type="entry name" value="Head domain of nucleotide exchange factor GrpE"/>
    <property type="match status" value="1"/>
</dbReference>
<evidence type="ECO:0000256" key="4">
    <source>
        <dbReference type="RuleBase" id="RU000639"/>
    </source>
</evidence>
<dbReference type="GO" id="GO:0051082">
    <property type="term" value="F:unfolded protein binding"/>
    <property type="evidence" value="ECO:0007669"/>
    <property type="project" value="TreeGrafter"/>
</dbReference>
<evidence type="ECO:0000313" key="8">
    <source>
        <dbReference type="EMBL" id="SEK55521.1"/>
    </source>
</evidence>
<dbReference type="Pfam" id="PF01025">
    <property type="entry name" value="GrpE"/>
    <property type="match status" value="1"/>
</dbReference>
<proteinExistence type="inferred from homology"/>
<evidence type="ECO:0000256" key="6">
    <source>
        <dbReference type="SAM" id="Coils"/>
    </source>
</evidence>
<dbReference type="Proteomes" id="UP000198916">
    <property type="component" value="Unassembled WGS sequence"/>
</dbReference>
<dbReference type="Gene3D" id="3.90.20.20">
    <property type="match status" value="1"/>
</dbReference>
<dbReference type="InterPro" id="IPR000740">
    <property type="entry name" value="GrpE"/>
</dbReference>
<gene>
    <name evidence="3" type="primary">grpE</name>
    <name evidence="8" type="ORF">SAMN05421740_10266</name>
</gene>
<keyword evidence="9" id="KW-1185">Reference proteome</keyword>
<evidence type="ECO:0000313" key="9">
    <source>
        <dbReference type="Proteomes" id="UP000198916"/>
    </source>
</evidence>
<feature type="coiled-coil region" evidence="6">
    <location>
        <begin position="50"/>
        <end position="77"/>
    </location>
</feature>
<dbReference type="InterPro" id="IPR013805">
    <property type="entry name" value="GrpE_CC"/>
</dbReference>
<dbReference type="GO" id="GO:0006457">
    <property type="term" value="P:protein folding"/>
    <property type="evidence" value="ECO:0007669"/>
    <property type="project" value="InterPro"/>
</dbReference>
<protein>
    <recommendedName>
        <fullName evidence="3 4">Protein GrpE</fullName>
    </recommendedName>
    <alternativeName>
        <fullName evidence="3">HSP-70 cofactor</fullName>
    </alternativeName>
</protein>
<feature type="compositionally biased region" description="Basic and acidic residues" evidence="7">
    <location>
        <begin position="1"/>
        <end position="20"/>
    </location>
</feature>
<sequence>MAKNNKKDQDNEIMIEKESAVDETQSTDIPNENGADAAAEESATDQPTAEEQLAAELASLNDKYLRLYAEFDNYKRRVAKERIELMQTAGKEIIANLLTVVDDFERALKAVEIATEVAPVKEGITLVGQKLKHILTHQGLKEMESIGKPFDAELQEAITNIPAPSDDLKGKVIDEIEKGYFLHGKVLRHAKVVVGS</sequence>
<dbReference type="OrthoDB" id="9812586at2"/>
<comment type="subcellular location">
    <subcellularLocation>
        <location evidence="3">Cytoplasm</location>
    </subcellularLocation>
</comment>
<comment type="function">
    <text evidence="3 4">Participates actively in the response to hyperosmotic and heat shock by preventing the aggregation of stress-denatured proteins, in association with DnaK and GrpE. It is the nucleotide exchange factor for DnaK and may function as a thermosensor. Unfolded proteins bind initially to DnaJ; upon interaction with the DnaJ-bound protein, DnaK hydrolyzes its bound ATP, resulting in the formation of a stable complex. GrpE releases ADP from DnaK; ATP binding to DnaK triggers the release of the substrate protein, thus completing the reaction cycle. Several rounds of ATP-dependent interactions between DnaJ, DnaK and GrpE are required for fully efficient folding.</text>
</comment>
<dbReference type="InterPro" id="IPR009012">
    <property type="entry name" value="GrpE_head"/>
</dbReference>
<dbReference type="PANTHER" id="PTHR21237">
    <property type="entry name" value="GRPE PROTEIN"/>
    <property type="match status" value="1"/>
</dbReference>
<comment type="similarity">
    <text evidence="1 3 5">Belongs to the GrpE family.</text>
</comment>
<dbReference type="RefSeq" id="WP_090603108.1">
    <property type="nucleotide sequence ID" value="NZ_FNZR01000002.1"/>
</dbReference>
<dbReference type="HAMAP" id="MF_01151">
    <property type="entry name" value="GrpE"/>
    <property type="match status" value="1"/>
</dbReference>
<dbReference type="EMBL" id="FNZR01000002">
    <property type="protein sequence ID" value="SEK55521.1"/>
    <property type="molecule type" value="Genomic_DNA"/>
</dbReference>
<dbReference type="SUPFAM" id="SSF58014">
    <property type="entry name" value="Coiled-coil domain of nucleotide exchange factor GrpE"/>
    <property type="match status" value="1"/>
</dbReference>
<evidence type="ECO:0000256" key="3">
    <source>
        <dbReference type="HAMAP-Rule" id="MF_01151"/>
    </source>
</evidence>
<keyword evidence="3 4" id="KW-0346">Stress response</keyword>
<keyword evidence="3" id="KW-0963">Cytoplasm</keyword>
<keyword evidence="2 3" id="KW-0143">Chaperone</keyword>
<dbReference type="PANTHER" id="PTHR21237:SF23">
    <property type="entry name" value="GRPE PROTEIN HOMOLOG, MITOCHONDRIAL"/>
    <property type="match status" value="1"/>
</dbReference>
<accession>A0A1H7HZ13</accession>
<dbReference type="GO" id="GO:0051087">
    <property type="term" value="F:protein-folding chaperone binding"/>
    <property type="evidence" value="ECO:0007669"/>
    <property type="project" value="InterPro"/>
</dbReference>
<evidence type="ECO:0000256" key="7">
    <source>
        <dbReference type="SAM" id="MobiDB-lite"/>
    </source>
</evidence>
<dbReference type="CDD" id="cd00446">
    <property type="entry name" value="GrpE"/>
    <property type="match status" value="1"/>
</dbReference>
<keyword evidence="6" id="KW-0175">Coiled coil</keyword>
<dbReference type="PRINTS" id="PR00773">
    <property type="entry name" value="GRPEPROTEIN"/>
</dbReference>
<dbReference type="GO" id="GO:0005737">
    <property type="term" value="C:cytoplasm"/>
    <property type="evidence" value="ECO:0007669"/>
    <property type="project" value="UniProtKB-SubCell"/>
</dbReference>
<evidence type="ECO:0000256" key="1">
    <source>
        <dbReference type="ARBA" id="ARBA00009054"/>
    </source>
</evidence>
<evidence type="ECO:0000256" key="5">
    <source>
        <dbReference type="RuleBase" id="RU004478"/>
    </source>
</evidence>
<feature type="region of interest" description="Disordered" evidence="7">
    <location>
        <begin position="1"/>
        <end position="49"/>
    </location>
</feature>
<comment type="subunit">
    <text evidence="3">Homodimer.</text>
</comment>
<dbReference type="STRING" id="332977.SAMN05421740_10266"/>
<reference evidence="9" key="1">
    <citation type="submission" date="2016-10" db="EMBL/GenBank/DDBJ databases">
        <authorList>
            <person name="Varghese N."/>
            <person name="Submissions S."/>
        </authorList>
    </citation>
    <scope>NUCLEOTIDE SEQUENCE [LARGE SCALE GENOMIC DNA]</scope>
    <source>
        <strain evidence="9">Jip14</strain>
    </source>
</reference>
<name>A0A1H7HZ13_9SPHI</name>
<dbReference type="GO" id="GO:0042803">
    <property type="term" value="F:protein homodimerization activity"/>
    <property type="evidence" value="ECO:0007669"/>
    <property type="project" value="InterPro"/>
</dbReference>
<dbReference type="AlphaFoldDB" id="A0A1H7HZ13"/>
<dbReference type="GO" id="GO:0000774">
    <property type="term" value="F:adenyl-nucleotide exchange factor activity"/>
    <property type="evidence" value="ECO:0007669"/>
    <property type="project" value="InterPro"/>
</dbReference>